<dbReference type="Proteomes" id="UP000198122">
    <property type="component" value="Unassembled WGS sequence"/>
</dbReference>
<accession>A0A212TGJ9</accession>
<dbReference type="SUPFAM" id="SSF50129">
    <property type="entry name" value="GroES-like"/>
    <property type="match status" value="1"/>
</dbReference>
<dbReference type="PANTHER" id="PTHR48106:SF13">
    <property type="entry name" value="QUINONE OXIDOREDUCTASE-RELATED"/>
    <property type="match status" value="1"/>
</dbReference>
<feature type="domain" description="Enoyl reductase (ER)" evidence="3">
    <location>
        <begin position="10"/>
        <end position="321"/>
    </location>
</feature>
<dbReference type="FunFam" id="3.40.50.720:FF:000053">
    <property type="entry name" value="Quinone oxidoreductase 1"/>
    <property type="match status" value="1"/>
</dbReference>
<sequence>MRSIVFEKHGGAEVLEIRESPDPQPGPGEVVVEVTRAGVNFIDTYYREGLYPTELPVGAGNEGVGTVAAVGEGVTEVAVGDRVGYCLLPGQGYRTHAVVPAEKAVPIPEGISDEGAVSALVQGMTAHFLTHDVWEVGEGDTVLVHAAAGGVGLLLTQMLAAQGAVVIGTCSSAHKAAAGTEAGAAHIIRYDREDVTERVREITGGQGVKVAFDGVGAATIEASIACLAPRGLCCLFGASSGPVDAIDPQVLNKQGSCYLQRPTLGTYTATREALLERSRAVFDLVIADELRLTVGKTYPLAEAAQAHRDLESRRTSGKQLLDPSA</sequence>
<evidence type="ECO:0000256" key="1">
    <source>
        <dbReference type="ARBA" id="ARBA00022857"/>
    </source>
</evidence>
<evidence type="ECO:0000313" key="5">
    <source>
        <dbReference type="Proteomes" id="UP000198122"/>
    </source>
</evidence>
<protein>
    <submittedName>
        <fullName evidence="4">NADPH2:quinone reductase</fullName>
    </submittedName>
</protein>
<dbReference type="Gene3D" id="3.90.180.10">
    <property type="entry name" value="Medium-chain alcohol dehydrogenases, catalytic domain"/>
    <property type="match status" value="1"/>
</dbReference>
<dbReference type="EMBL" id="FYEZ01000001">
    <property type="protein sequence ID" value="SNC64946.1"/>
    <property type="molecule type" value="Genomic_DNA"/>
</dbReference>
<dbReference type="AlphaFoldDB" id="A0A212TGJ9"/>
<dbReference type="SMART" id="SM00829">
    <property type="entry name" value="PKS_ER"/>
    <property type="match status" value="1"/>
</dbReference>
<gene>
    <name evidence="4" type="ORF">SAMN05445756_1218</name>
</gene>
<keyword evidence="1" id="KW-0521">NADP</keyword>
<name>A0A212TGJ9_9MICO</name>
<reference evidence="4 5" key="1">
    <citation type="submission" date="2017-06" db="EMBL/GenBank/DDBJ databases">
        <authorList>
            <person name="Kim H.J."/>
            <person name="Triplett B.A."/>
        </authorList>
    </citation>
    <scope>NUCLEOTIDE SEQUENCE [LARGE SCALE GENOMIC DNA]</scope>
    <source>
        <strain evidence="4 5">DSM 22179</strain>
    </source>
</reference>
<dbReference type="RefSeq" id="WP_088818088.1">
    <property type="nucleotide sequence ID" value="NZ_FYEZ01000001.1"/>
</dbReference>
<dbReference type="GO" id="GO:0035925">
    <property type="term" value="F:mRNA 3'-UTR AU-rich region binding"/>
    <property type="evidence" value="ECO:0007669"/>
    <property type="project" value="TreeGrafter"/>
</dbReference>
<dbReference type="SUPFAM" id="SSF51735">
    <property type="entry name" value="NAD(P)-binding Rossmann-fold domains"/>
    <property type="match status" value="1"/>
</dbReference>
<dbReference type="InterPro" id="IPR013154">
    <property type="entry name" value="ADH-like_N"/>
</dbReference>
<dbReference type="Pfam" id="PF08240">
    <property type="entry name" value="ADH_N"/>
    <property type="match status" value="1"/>
</dbReference>
<dbReference type="GO" id="GO:0003960">
    <property type="term" value="F:quinone reductase (NADPH) activity"/>
    <property type="evidence" value="ECO:0007669"/>
    <property type="project" value="InterPro"/>
</dbReference>
<keyword evidence="2" id="KW-0560">Oxidoreductase</keyword>
<dbReference type="Pfam" id="PF00107">
    <property type="entry name" value="ADH_zinc_N"/>
    <property type="match status" value="1"/>
</dbReference>
<dbReference type="PANTHER" id="PTHR48106">
    <property type="entry name" value="QUINONE OXIDOREDUCTASE PIG3-RELATED"/>
    <property type="match status" value="1"/>
</dbReference>
<proteinExistence type="predicted"/>
<dbReference type="CDD" id="cd05286">
    <property type="entry name" value="QOR2"/>
    <property type="match status" value="1"/>
</dbReference>
<keyword evidence="5" id="KW-1185">Reference proteome</keyword>
<dbReference type="InterPro" id="IPR011032">
    <property type="entry name" value="GroES-like_sf"/>
</dbReference>
<evidence type="ECO:0000313" key="4">
    <source>
        <dbReference type="EMBL" id="SNC64946.1"/>
    </source>
</evidence>
<dbReference type="InterPro" id="IPR020843">
    <property type="entry name" value="ER"/>
</dbReference>
<dbReference type="GO" id="GO:0070402">
    <property type="term" value="F:NADPH binding"/>
    <property type="evidence" value="ECO:0007669"/>
    <property type="project" value="TreeGrafter"/>
</dbReference>
<dbReference type="GO" id="GO:0005829">
    <property type="term" value="C:cytosol"/>
    <property type="evidence" value="ECO:0007669"/>
    <property type="project" value="TreeGrafter"/>
</dbReference>
<dbReference type="InterPro" id="IPR047618">
    <property type="entry name" value="QOR-like"/>
</dbReference>
<dbReference type="OrthoDB" id="9790818at2"/>
<dbReference type="InterPro" id="IPR013149">
    <property type="entry name" value="ADH-like_C"/>
</dbReference>
<organism evidence="4 5">
    <name type="scientific">Kytococcus aerolatus</name>
    <dbReference type="NCBI Taxonomy" id="592308"/>
    <lineage>
        <taxon>Bacteria</taxon>
        <taxon>Bacillati</taxon>
        <taxon>Actinomycetota</taxon>
        <taxon>Actinomycetes</taxon>
        <taxon>Micrococcales</taxon>
        <taxon>Kytococcaceae</taxon>
        <taxon>Kytococcus</taxon>
    </lineage>
</organism>
<dbReference type="InterPro" id="IPR036291">
    <property type="entry name" value="NAD(P)-bd_dom_sf"/>
</dbReference>
<dbReference type="Gene3D" id="3.40.50.720">
    <property type="entry name" value="NAD(P)-binding Rossmann-like Domain"/>
    <property type="match status" value="1"/>
</dbReference>
<evidence type="ECO:0000256" key="2">
    <source>
        <dbReference type="ARBA" id="ARBA00023002"/>
    </source>
</evidence>
<evidence type="ECO:0000259" key="3">
    <source>
        <dbReference type="SMART" id="SM00829"/>
    </source>
</evidence>